<dbReference type="PANTHER" id="PTHR42934:SF2">
    <property type="entry name" value="GLYCOLATE OXIDASE SUBUNIT GLCD"/>
    <property type="match status" value="1"/>
</dbReference>
<dbReference type="GO" id="GO:0071949">
    <property type="term" value="F:FAD binding"/>
    <property type="evidence" value="ECO:0007669"/>
    <property type="project" value="InterPro"/>
</dbReference>
<accession>A0A3E2BM94</accession>
<organism evidence="6 7">
    <name type="scientific">Candidatus Saccharicenans subterraneus</name>
    <dbReference type="NCBI Taxonomy" id="2508984"/>
    <lineage>
        <taxon>Bacteria</taxon>
        <taxon>Candidatus Aminicenantota</taxon>
        <taxon>Candidatus Aminicenantia</taxon>
        <taxon>Candidatus Aminicenantales</taxon>
        <taxon>Candidatus Saccharicenantaceae</taxon>
        <taxon>Candidatus Saccharicenans</taxon>
    </lineage>
</organism>
<dbReference type="InterPro" id="IPR036318">
    <property type="entry name" value="FAD-bd_PCMH-like_sf"/>
</dbReference>
<dbReference type="SUPFAM" id="SSF56176">
    <property type="entry name" value="FAD-binding/transporter-associated domain-like"/>
    <property type="match status" value="1"/>
</dbReference>
<comment type="cofactor">
    <cofactor evidence="1">
        <name>FAD</name>
        <dbReference type="ChEBI" id="CHEBI:57692"/>
    </cofactor>
</comment>
<dbReference type="InterPro" id="IPR004113">
    <property type="entry name" value="FAD-bd_oxidored_4_C"/>
</dbReference>
<dbReference type="GO" id="GO:0016491">
    <property type="term" value="F:oxidoreductase activity"/>
    <property type="evidence" value="ECO:0007669"/>
    <property type="project" value="UniProtKB-KW"/>
</dbReference>
<dbReference type="Gene3D" id="3.30.43.10">
    <property type="entry name" value="Uridine Diphospho-n-acetylenolpyruvylglucosamine Reductase, domain 2"/>
    <property type="match status" value="1"/>
</dbReference>
<dbReference type="AlphaFoldDB" id="A0A3E2BM94"/>
<dbReference type="PROSITE" id="PS51387">
    <property type="entry name" value="FAD_PCMH"/>
    <property type="match status" value="1"/>
</dbReference>
<keyword evidence="3" id="KW-0274">FAD</keyword>
<dbReference type="Proteomes" id="UP000257323">
    <property type="component" value="Unassembled WGS sequence"/>
</dbReference>
<feature type="domain" description="FAD-binding PCMH-type" evidence="5">
    <location>
        <begin position="42"/>
        <end position="220"/>
    </location>
</feature>
<evidence type="ECO:0000313" key="6">
    <source>
        <dbReference type="EMBL" id="RFT15824.1"/>
    </source>
</evidence>
<evidence type="ECO:0000313" key="7">
    <source>
        <dbReference type="Proteomes" id="UP000257323"/>
    </source>
</evidence>
<proteinExistence type="predicted"/>
<gene>
    <name evidence="6" type="ORF">OP8BY_2222</name>
</gene>
<dbReference type="Gene3D" id="3.30.465.10">
    <property type="match status" value="1"/>
</dbReference>
<dbReference type="InterPro" id="IPR051914">
    <property type="entry name" value="FAD-linked_OxidoTrans_Type4"/>
</dbReference>
<dbReference type="EMBL" id="QUAH01000006">
    <property type="protein sequence ID" value="RFT15824.1"/>
    <property type="molecule type" value="Genomic_DNA"/>
</dbReference>
<dbReference type="Pfam" id="PF02913">
    <property type="entry name" value="FAD-oxidase_C"/>
    <property type="match status" value="1"/>
</dbReference>
<evidence type="ECO:0000259" key="5">
    <source>
        <dbReference type="PROSITE" id="PS51387"/>
    </source>
</evidence>
<evidence type="ECO:0000256" key="2">
    <source>
        <dbReference type="ARBA" id="ARBA00022630"/>
    </source>
</evidence>
<dbReference type="FunFam" id="1.10.45.10:FF:000001">
    <property type="entry name" value="D-lactate dehydrogenase mitochondrial"/>
    <property type="match status" value="1"/>
</dbReference>
<dbReference type="InterPro" id="IPR016164">
    <property type="entry name" value="FAD-linked_Oxase-like_C"/>
</dbReference>
<dbReference type="Gene3D" id="3.30.70.2190">
    <property type="match status" value="1"/>
</dbReference>
<dbReference type="InterPro" id="IPR016167">
    <property type="entry name" value="FAD-bd_PCMH_sub1"/>
</dbReference>
<keyword evidence="2" id="KW-0285">Flavoprotein</keyword>
<dbReference type="InterPro" id="IPR016171">
    <property type="entry name" value="Vanillyl_alc_oxidase_C-sub2"/>
</dbReference>
<keyword evidence="4" id="KW-0560">Oxidoreductase</keyword>
<dbReference type="PANTHER" id="PTHR42934">
    <property type="entry name" value="GLYCOLATE OXIDASE SUBUNIT GLCD"/>
    <property type="match status" value="1"/>
</dbReference>
<protein>
    <submittedName>
        <fullName evidence="6">Glycolate dehydrogenase</fullName>
    </submittedName>
</protein>
<evidence type="ECO:0000256" key="3">
    <source>
        <dbReference type="ARBA" id="ARBA00022827"/>
    </source>
</evidence>
<dbReference type="InterPro" id="IPR016169">
    <property type="entry name" value="FAD-bd_PCMH_sub2"/>
</dbReference>
<sequence length="472" mass="51638">MYGKINQEIIKELVAISGENNVLSCQDEVCGYAYDEYVSQLAGCSPEVVVRPGSTGEVSAILKLAAEHRIPVTPRGGGTGLAGGCVPVHGGIVLSMQRMNRFLELDRKNQLAVVEAGITLGEFIQAVEREGFYFPPHPGDEGAMFGGMIATNAGGSRAVKYGSIRNYIRGLEVVLADGRVIHPGGKLIKNSTGYNLVNLFIGSEGTLGIITRAIVQVMSRPTFLRTMVIPFNSIEQAIDNVPLIFEKGIVPMAVEFVGLDVISLSERHLNLSWPSHQGEVHLMVIVDSPSEDDLGRLTDQIADVVLENGAIDVFVADTPAKQAEVLKIRSEIYEAIKKETVDILDICVPRSEIPGHVRKIQEVARKYDLWLPVFGHAGDGNVHSHLMKARYENGQMVPLNLEEIKDRLEAARQELFRDAGLRGGVISGEHGIGLYKKKYLPLSLEPAQIELMKRIKQALDPLHILNPGKIFD</sequence>
<dbReference type="InterPro" id="IPR006094">
    <property type="entry name" value="Oxid_FAD_bind_N"/>
</dbReference>
<dbReference type="InterPro" id="IPR016166">
    <property type="entry name" value="FAD-bd_PCMH"/>
</dbReference>
<comment type="caution">
    <text evidence="6">The sequence shown here is derived from an EMBL/GenBank/DDBJ whole genome shotgun (WGS) entry which is preliminary data.</text>
</comment>
<reference evidence="6 7" key="1">
    <citation type="submission" date="2018-08" db="EMBL/GenBank/DDBJ databases">
        <title>Genome analysis of the thermophilic bacterium of the candidate phylum Aminicenantes from deep subsurface aquifer revealed its physiology and ecological role.</title>
        <authorList>
            <person name="Kadnikov V.V."/>
            <person name="Mardanov A.V."/>
            <person name="Beletsky A.V."/>
            <person name="Karnachuk O.V."/>
            <person name="Ravin N.V."/>
        </authorList>
    </citation>
    <scope>NUCLEOTIDE SEQUENCE [LARGE SCALE GENOMIC DNA]</scope>
    <source>
        <strain evidence="6">BY38</strain>
    </source>
</reference>
<evidence type="ECO:0000256" key="4">
    <source>
        <dbReference type="ARBA" id="ARBA00023002"/>
    </source>
</evidence>
<dbReference type="Gene3D" id="3.30.70.2740">
    <property type="match status" value="1"/>
</dbReference>
<dbReference type="Gene3D" id="1.10.45.10">
    <property type="entry name" value="Vanillyl-alcohol Oxidase, Chain A, domain 4"/>
    <property type="match status" value="1"/>
</dbReference>
<dbReference type="SUPFAM" id="SSF55103">
    <property type="entry name" value="FAD-linked oxidases, C-terminal domain"/>
    <property type="match status" value="1"/>
</dbReference>
<evidence type="ECO:0000256" key="1">
    <source>
        <dbReference type="ARBA" id="ARBA00001974"/>
    </source>
</evidence>
<name>A0A3E2BM94_9BACT</name>
<dbReference type="Pfam" id="PF01565">
    <property type="entry name" value="FAD_binding_4"/>
    <property type="match status" value="1"/>
</dbReference>